<proteinExistence type="predicted"/>
<name>A0ABM7S996_9FLAO</name>
<sequence>MNKEFYFFKTTMPESRKADFYLGCLDSSVFIDFNLTSEKRISLCRISFDGYGCCNLDKNSKSLGDKSSKDFIDEIDKDNLNQEKITRLVLELIQINKDNIWTDALEEYNLIDKQI</sequence>
<dbReference type="EMBL" id="AP024749">
    <property type="protein sequence ID" value="BCY29315.1"/>
    <property type="molecule type" value="Genomic_DNA"/>
</dbReference>
<keyword evidence="2" id="KW-1185">Reference proteome</keyword>
<organism evidence="1 2">
    <name type="scientific">Flavobacterium okayamense</name>
    <dbReference type="NCBI Taxonomy" id="2830782"/>
    <lineage>
        <taxon>Bacteria</taxon>
        <taxon>Pseudomonadati</taxon>
        <taxon>Bacteroidota</taxon>
        <taxon>Flavobacteriia</taxon>
        <taxon>Flavobacteriales</taxon>
        <taxon>Flavobacteriaceae</taxon>
        <taxon>Flavobacterium</taxon>
    </lineage>
</organism>
<dbReference type="Proteomes" id="UP000825258">
    <property type="component" value="Chromosome"/>
</dbReference>
<protein>
    <submittedName>
        <fullName evidence="1">Uncharacterized protein</fullName>
    </submittedName>
</protein>
<evidence type="ECO:0000313" key="1">
    <source>
        <dbReference type="EMBL" id="BCY29315.1"/>
    </source>
</evidence>
<accession>A0ABM7S996</accession>
<reference evidence="1 2" key="1">
    <citation type="submission" date="2021-06" db="EMBL/GenBank/DDBJ databases">
        <title>Whole genome sequences of Flavobacterium sp. KK2020170 and assembly.</title>
        <authorList>
            <person name="Kitahara K."/>
            <person name="Miyoshi S."/>
            <person name="Uesaka K."/>
        </authorList>
    </citation>
    <scope>NUCLEOTIDE SEQUENCE [LARGE SCALE GENOMIC DNA]</scope>
    <source>
        <strain evidence="1 2">KK2020170</strain>
    </source>
</reference>
<evidence type="ECO:0000313" key="2">
    <source>
        <dbReference type="Proteomes" id="UP000825258"/>
    </source>
</evidence>
<gene>
    <name evidence="1" type="ORF">KK2020170_21830</name>
</gene>
<dbReference type="RefSeq" id="WP_221258403.1">
    <property type="nucleotide sequence ID" value="NZ_AP024749.1"/>
</dbReference>